<evidence type="ECO:0000256" key="1">
    <source>
        <dbReference type="SAM" id="Phobius"/>
    </source>
</evidence>
<reference evidence="2" key="1">
    <citation type="submission" date="2014-11" db="EMBL/GenBank/DDBJ databases">
        <authorList>
            <person name="Amaro Gonzalez C."/>
        </authorList>
    </citation>
    <scope>NUCLEOTIDE SEQUENCE</scope>
</reference>
<dbReference type="AlphaFoldDB" id="A0A0E9VVQ8"/>
<organism evidence="2">
    <name type="scientific">Anguilla anguilla</name>
    <name type="common">European freshwater eel</name>
    <name type="synonym">Muraena anguilla</name>
    <dbReference type="NCBI Taxonomy" id="7936"/>
    <lineage>
        <taxon>Eukaryota</taxon>
        <taxon>Metazoa</taxon>
        <taxon>Chordata</taxon>
        <taxon>Craniata</taxon>
        <taxon>Vertebrata</taxon>
        <taxon>Euteleostomi</taxon>
        <taxon>Actinopterygii</taxon>
        <taxon>Neopterygii</taxon>
        <taxon>Teleostei</taxon>
        <taxon>Anguilliformes</taxon>
        <taxon>Anguillidae</taxon>
        <taxon>Anguilla</taxon>
    </lineage>
</organism>
<dbReference type="EMBL" id="GBXM01026430">
    <property type="protein sequence ID" value="JAH82147.1"/>
    <property type="molecule type" value="Transcribed_RNA"/>
</dbReference>
<feature type="transmembrane region" description="Helical" evidence="1">
    <location>
        <begin position="21"/>
        <end position="40"/>
    </location>
</feature>
<keyword evidence="1" id="KW-1133">Transmembrane helix</keyword>
<sequence length="74" mass="8496">MIAHKNRLSLSQGTSEVRRSNPCYCLTLLCAIIVCLLEPWCNFIVMHPFQTVFVFVHCCMGTMSPDHQEHLKTD</sequence>
<keyword evidence="1" id="KW-0472">Membrane</keyword>
<name>A0A0E9VVQ8_ANGAN</name>
<accession>A0A0E9VVQ8</accession>
<protein>
    <submittedName>
        <fullName evidence="2">Uncharacterized protein</fullName>
    </submittedName>
</protein>
<keyword evidence="1" id="KW-0812">Transmembrane</keyword>
<proteinExistence type="predicted"/>
<reference evidence="2" key="2">
    <citation type="journal article" date="2015" name="Fish Shellfish Immunol.">
        <title>Early steps in the European eel (Anguilla anguilla)-Vibrio vulnificus interaction in the gills: Role of the RtxA13 toxin.</title>
        <authorList>
            <person name="Callol A."/>
            <person name="Pajuelo D."/>
            <person name="Ebbesson L."/>
            <person name="Teles M."/>
            <person name="MacKenzie S."/>
            <person name="Amaro C."/>
        </authorList>
    </citation>
    <scope>NUCLEOTIDE SEQUENCE</scope>
</reference>
<evidence type="ECO:0000313" key="2">
    <source>
        <dbReference type="EMBL" id="JAH82147.1"/>
    </source>
</evidence>